<dbReference type="InterPro" id="IPR003673">
    <property type="entry name" value="CoA-Trfase_fam_III"/>
</dbReference>
<dbReference type="InterPro" id="IPR023606">
    <property type="entry name" value="CoA-Trfase_III_dom_1_sf"/>
</dbReference>
<dbReference type="AlphaFoldDB" id="A0A382M5Z3"/>
<dbReference type="PANTHER" id="PTHR48207">
    <property type="entry name" value="SUCCINATE--HYDROXYMETHYLGLUTARATE COA-TRANSFERASE"/>
    <property type="match status" value="1"/>
</dbReference>
<evidence type="ECO:0000313" key="2">
    <source>
        <dbReference type="EMBL" id="SVC44299.1"/>
    </source>
</evidence>
<dbReference type="Gene3D" id="3.40.50.10540">
    <property type="entry name" value="Crotonobetainyl-coa:carnitine coa-transferase, domain 1"/>
    <property type="match status" value="1"/>
</dbReference>
<dbReference type="PANTHER" id="PTHR48207:SF4">
    <property type="entry name" value="BLL6097 PROTEIN"/>
    <property type="match status" value="1"/>
</dbReference>
<dbReference type="EMBL" id="UINC01091491">
    <property type="protein sequence ID" value="SVC44299.1"/>
    <property type="molecule type" value="Genomic_DNA"/>
</dbReference>
<feature type="non-terminal residue" evidence="2">
    <location>
        <position position="1"/>
    </location>
</feature>
<dbReference type="Gene3D" id="3.30.1540.10">
    <property type="entry name" value="formyl-coa transferase, domain 3"/>
    <property type="match status" value="1"/>
</dbReference>
<accession>A0A382M5Z3</accession>
<dbReference type="InterPro" id="IPR050483">
    <property type="entry name" value="CoA-transferase_III_domain"/>
</dbReference>
<reference evidence="2" key="1">
    <citation type="submission" date="2018-05" db="EMBL/GenBank/DDBJ databases">
        <authorList>
            <person name="Lanie J.A."/>
            <person name="Ng W.-L."/>
            <person name="Kazmierczak K.M."/>
            <person name="Andrzejewski T.M."/>
            <person name="Davidsen T.M."/>
            <person name="Wayne K.J."/>
            <person name="Tettelin H."/>
            <person name="Glass J.I."/>
            <person name="Rusch D."/>
            <person name="Podicherti R."/>
            <person name="Tsui H.-C.T."/>
            <person name="Winkler M.E."/>
        </authorList>
    </citation>
    <scope>NUCLEOTIDE SEQUENCE</scope>
</reference>
<dbReference type="InterPro" id="IPR044855">
    <property type="entry name" value="CoA-Trfase_III_dom3_sf"/>
</dbReference>
<dbReference type="SUPFAM" id="SSF89796">
    <property type="entry name" value="CoA-transferase family III (CaiB/BaiF)"/>
    <property type="match status" value="1"/>
</dbReference>
<evidence type="ECO:0008006" key="3">
    <source>
        <dbReference type="Google" id="ProtNLM"/>
    </source>
</evidence>
<dbReference type="Pfam" id="PF02515">
    <property type="entry name" value="CoA_transf_3"/>
    <property type="match status" value="1"/>
</dbReference>
<organism evidence="2">
    <name type="scientific">marine metagenome</name>
    <dbReference type="NCBI Taxonomy" id="408172"/>
    <lineage>
        <taxon>unclassified sequences</taxon>
        <taxon>metagenomes</taxon>
        <taxon>ecological metagenomes</taxon>
    </lineage>
</organism>
<name>A0A382M5Z3_9ZZZZ</name>
<evidence type="ECO:0000256" key="1">
    <source>
        <dbReference type="ARBA" id="ARBA00022679"/>
    </source>
</evidence>
<protein>
    <recommendedName>
        <fullName evidence="3">CoA transferase</fullName>
    </recommendedName>
</protein>
<dbReference type="GO" id="GO:0008410">
    <property type="term" value="F:CoA-transferase activity"/>
    <property type="evidence" value="ECO:0007669"/>
    <property type="project" value="TreeGrafter"/>
</dbReference>
<proteinExistence type="predicted"/>
<sequence length="358" mass="38800">DEARNAQDPYNINGVSATYMILNRNKRTLPLNLKTKQGIAIARRLLDGTDVVVENFRPGVLERLGLGYEEIRKINPEVIYGAISGFGRSGPYRDRAGFDLMAQGMAGIMSVTGEGPGRPPVKPGVPMTDITGGILLAMGICAALRHREVTGEGQMVDTSLFEAGIVQTYWHSAIAFSTGEIPVPLGSGHPLNAPYQALKTKDGWITVGAANRSTWKRFAELVDPEMLEDPRFSTNEARMENLTALVTHLNKLLEKKTTASWLTLFESAGVPAGPINSIPQMHADPQVLAREMVVTQPHPQAGPVKTLGLPVKFSKSPGGPRHPASLYGQHTREILHEAGYDDTEIDTFVSQQVTVASS</sequence>
<gene>
    <name evidence="2" type="ORF">METZ01_LOCUS297153</name>
</gene>
<keyword evidence="1" id="KW-0808">Transferase</keyword>